<keyword evidence="1" id="KW-0812">Transmembrane</keyword>
<dbReference type="RefSeq" id="WP_180676740.1">
    <property type="nucleotide sequence ID" value="NZ_JACCKA010000008.1"/>
</dbReference>
<feature type="transmembrane region" description="Helical" evidence="1">
    <location>
        <begin position="83"/>
        <end position="109"/>
    </location>
</feature>
<dbReference type="Proteomes" id="UP000578091">
    <property type="component" value="Unassembled WGS sequence"/>
</dbReference>
<feature type="transmembrane region" description="Helical" evidence="1">
    <location>
        <begin position="7"/>
        <end position="25"/>
    </location>
</feature>
<comment type="caution">
    <text evidence="2">The sequence shown here is derived from an EMBL/GenBank/DDBJ whole genome shotgun (WGS) entry which is preliminary data.</text>
</comment>
<gene>
    <name evidence="2" type="ORF">H0E84_00895</name>
</gene>
<proteinExistence type="predicted"/>
<feature type="transmembrane region" description="Helical" evidence="1">
    <location>
        <begin position="330"/>
        <end position="351"/>
    </location>
</feature>
<evidence type="ECO:0000256" key="1">
    <source>
        <dbReference type="SAM" id="Phobius"/>
    </source>
</evidence>
<evidence type="ECO:0000313" key="2">
    <source>
        <dbReference type="EMBL" id="NZA24932.1"/>
    </source>
</evidence>
<feature type="transmembrane region" description="Helical" evidence="1">
    <location>
        <begin position="115"/>
        <end position="136"/>
    </location>
</feature>
<evidence type="ECO:0000313" key="3">
    <source>
        <dbReference type="Proteomes" id="UP000578091"/>
    </source>
</evidence>
<organism evidence="2 3">
    <name type="scientific">Luteimonas salinisoli</name>
    <dbReference type="NCBI Taxonomy" id="2752307"/>
    <lineage>
        <taxon>Bacteria</taxon>
        <taxon>Pseudomonadati</taxon>
        <taxon>Pseudomonadota</taxon>
        <taxon>Gammaproteobacteria</taxon>
        <taxon>Lysobacterales</taxon>
        <taxon>Lysobacteraceae</taxon>
        <taxon>Luteimonas</taxon>
    </lineage>
</organism>
<keyword evidence="3" id="KW-1185">Reference proteome</keyword>
<name>A0A853J836_9GAMM</name>
<sequence>MLELGRLVMWAAAVVAGLGVLVNTMPWLAWRRDGIAMPPGTEARWLAFALALGAAMAALHWIRGMERARNAEELRAVRGGRAFEAQAGMGWFLLMVPLAALFAFGAWAAAYKGDWGLALGSLGLLALIVLLGGEIVRQVLRPGPMLRMDDHGIDHALYGAIPWSEVVGMDLQVFRSRYSTHHTLMLGVRGAARYLRNAPPLTRWLKSRRARGGGVGALALPLDFLAKDAELVYEAARALRTRLDAPFLEHWSSRMDAREVETLLRMRNLAEESGRIVEELRALPAEDDPASLAELDLRLRAHHDRHAAAMPEIRMVMEKRAQRMKRDTRVAWILLAVLIVAIVLPLALRLLK</sequence>
<keyword evidence="1" id="KW-1133">Transmembrane helix</keyword>
<dbReference type="AlphaFoldDB" id="A0A853J836"/>
<accession>A0A853J836</accession>
<keyword evidence="1" id="KW-0472">Membrane</keyword>
<dbReference type="EMBL" id="JACCKA010000008">
    <property type="protein sequence ID" value="NZA24932.1"/>
    <property type="molecule type" value="Genomic_DNA"/>
</dbReference>
<reference evidence="2 3" key="1">
    <citation type="submission" date="2020-07" db="EMBL/GenBank/DDBJ databases">
        <title>Luteimonas sp. SJ-92.</title>
        <authorList>
            <person name="Huang X.-X."/>
            <person name="Xu L."/>
            <person name="Sun J.-Q."/>
        </authorList>
    </citation>
    <scope>NUCLEOTIDE SEQUENCE [LARGE SCALE GENOMIC DNA]</scope>
    <source>
        <strain evidence="2 3">SJ-92</strain>
    </source>
</reference>
<protein>
    <submittedName>
        <fullName evidence="2">Uncharacterized protein</fullName>
    </submittedName>
</protein>
<feature type="transmembrane region" description="Helical" evidence="1">
    <location>
        <begin position="45"/>
        <end position="62"/>
    </location>
</feature>